<feature type="transmembrane region" description="Helical" evidence="2">
    <location>
        <begin position="83"/>
        <end position="101"/>
    </location>
</feature>
<keyword evidence="2" id="KW-0472">Membrane</keyword>
<feature type="chain" id="PRO_5039662290" description="Preprotein translocase subunit Tim44" evidence="3">
    <location>
        <begin position="22"/>
        <end position="148"/>
    </location>
</feature>
<dbReference type="AlphaFoldDB" id="A0A1I2MRA1"/>
<reference evidence="5" key="1">
    <citation type="submission" date="2016-10" db="EMBL/GenBank/DDBJ databases">
        <authorList>
            <person name="Varghese N."/>
            <person name="Submissions S."/>
        </authorList>
    </citation>
    <scope>NUCLEOTIDE SEQUENCE [LARGE SCALE GENOMIC DNA]</scope>
    <source>
        <strain evidence="5">ATCC 700379</strain>
    </source>
</reference>
<evidence type="ECO:0000313" key="5">
    <source>
        <dbReference type="Proteomes" id="UP000198752"/>
    </source>
</evidence>
<keyword evidence="2" id="KW-1133">Transmembrane helix</keyword>
<evidence type="ECO:0000256" key="1">
    <source>
        <dbReference type="SAM" id="MobiDB-lite"/>
    </source>
</evidence>
<feature type="transmembrane region" description="Helical" evidence="2">
    <location>
        <begin position="113"/>
        <end position="131"/>
    </location>
</feature>
<name>A0A1I2MRA1_9BACL</name>
<dbReference type="Proteomes" id="UP000198752">
    <property type="component" value="Unassembled WGS sequence"/>
</dbReference>
<evidence type="ECO:0000313" key="4">
    <source>
        <dbReference type="EMBL" id="SFF93420.1"/>
    </source>
</evidence>
<keyword evidence="2" id="KW-0812">Transmembrane</keyword>
<feature type="signal peptide" evidence="3">
    <location>
        <begin position="1"/>
        <end position="21"/>
    </location>
</feature>
<gene>
    <name evidence="4" type="ORF">SAMN02982927_00011</name>
</gene>
<evidence type="ECO:0000256" key="2">
    <source>
        <dbReference type="SAM" id="Phobius"/>
    </source>
</evidence>
<accession>A0A1I2MRA1</accession>
<organism evidence="4 5">
    <name type="scientific">Sporolactobacillus nakayamae</name>
    <dbReference type="NCBI Taxonomy" id="269670"/>
    <lineage>
        <taxon>Bacteria</taxon>
        <taxon>Bacillati</taxon>
        <taxon>Bacillota</taxon>
        <taxon>Bacilli</taxon>
        <taxon>Bacillales</taxon>
        <taxon>Sporolactobacillaceae</taxon>
        <taxon>Sporolactobacillus</taxon>
    </lineage>
</organism>
<keyword evidence="5" id="KW-1185">Reference proteome</keyword>
<dbReference type="OrthoDB" id="2990597at2"/>
<feature type="compositionally biased region" description="Low complexity" evidence="1">
    <location>
        <begin position="54"/>
        <end position="73"/>
    </location>
</feature>
<proteinExistence type="predicted"/>
<feature type="region of interest" description="Disordered" evidence="1">
    <location>
        <begin position="49"/>
        <end position="73"/>
    </location>
</feature>
<dbReference type="EMBL" id="FOOY01000003">
    <property type="protein sequence ID" value="SFF93420.1"/>
    <property type="molecule type" value="Genomic_DNA"/>
</dbReference>
<evidence type="ECO:0000256" key="3">
    <source>
        <dbReference type="SAM" id="SignalP"/>
    </source>
</evidence>
<dbReference type="STRING" id="269670.SAMN02982927_00011"/>
<protein>
    <recommendedName>
        <fullName evidence="6">Preprotein translocase subunit Tim44</fullName>
    </recommendedName>
</protein>
<sequence>MNLMKKIMAAVLALTLIFTPAGDFVFHDSKQQVSAKGYRSGVKSFQSNRGSGTTSFFKNNRSKSNSTSNRTATSAKNFTGGGFMRGMIFGGLSGFLFGSLLSHFGGFGMMAGFLINLIAILVVISLLRYIFTSFRKRNKPEDSNPWKR</sequence>
<evidence type="ECO:0008006" key="6">
    <source>
        <dbReference type="Google" id="ProtNLM"/>
    </source>
</evidence>
<keyword evidence="3" id="KW-0732">Signal</keyword>